<dbReference type="EnsemblBacteria" id="ABL77509">
    <property type="protein sequence ID" value="ABL77509"/>
    <property type="gene ID" value="Tpen_0099"/>
</dbReference>
<dbReference type="RefSeq" id="WP_011751774.1">
    <property type="nucleotide sequence ID" value="NC_008698.1"/>
</dbReference>
<evidence type="ECO:0000313" key="3">
    <source>
        <dbReference type="Proteomes" id="UP000000641"/>
    </source>
</evidence>
<reference evidence="3" key="1">
    <citation type="journal article" date="2008" name="J. Bacteriol.">
        <title>Genome sequence of Thermofilum pendens reveals an exceptional loss of biosynthetic pathways without genome reduction.</title>
        <authorList>
            <person name="Anderson I."/>
            <person name="Rodriguez J."/>
            <person name="Susanti D."/>
            <person name="Porat I."/>
            <person name="Reich C."/>
            <person name="Ulrich L.E."/>
            <person name="Elkins J.G."/>
            <person name="Mavromatis K."/>
            <person name="Lykidis A."/>
            <person name="Kim E."/>
            <person name="Thompson L.S."/>
            <person name="Nolan M."/>
            <person name="Land M."/>
            <person name="Copeland A."/>
            <person name="Lapidus A."/>
            <person name="Lucas S."/>
            <person name="Detter C."/>
            <person name="Zhulin I.B."/>
            <person name="Olsen G.J."/>
            <person name="Whitman W."/>
            <person name="Mukhopadhyay B."/>
            <person name="Bristow J."/>
            <person name="Kyrpides N."/>
        </authorList>
    </citation>
    <scope>NUCLEOTIDE SEQUENCE [LARGE SCALE GENOMIC DNA]</scope>
    <source>
        <strain evidence="3">DSM 2475 / Hrk 5</strain>
    </source>
</reference>
<feature type="transmembrane region" description="Helical" evidence="1">
    <location>
        <begin position="104"/>
        <end position="120"/>
    </location>
</feature>
<dbReference type="AlphaFoldDB" id="A1RWC9"/>
<dbReference type="HOGENOM" id="CLU_1902049_0_0_2"/>
<evidence type="ECO:0000256" key="1">
    <source>
        <dbReference type="SAM" id="Phobius"/>
    </source>
</evidence>
<dbReference type="STRING" id="368408.Tpen_0099"/>
<sequence>MASLELEDLLDLALGLAEKAIYVLLASYIVAFTAALLGVGEALKLPPVAAAVYFTGALLLKVIRGVLPSLQGRGAYLFALAPSTVGLAALINALFNYAETRVELYAYAVMAVIFALKVYSEKRGYVVIMAGSP</sequence>
<name>A1RWC9_THEPD</name>
<dbReference type="KEGG" id="tpe:Tpen_0099"/>
<feature type="transmembrane region" description="Helical" evidence="1">
    <location>
        <begin position="75"/>
        <end position="98"/>
    </location>
</feature>
<feature type="transmembrane region" description="Helical" evidence="1">
    <location>
        <begin position="45"/>
        <end position="63"/>
    </location>
</feature>
<keyword evidence="3" id="KW-1185">Reference proteome</keyword>
<organism evidence="2 3">
    <name type="scientific">Thermofilum pendens (strain DSM 2475 / Hrk 5)</name>
    <dbReference type="NCBI Taxonomy" id="368408"/>
    <lineage>
        <taxon>Archaea</taxon>
        <taxon>Thermoproteota</taxon>
        <taxon>Thermoprotei</taxon>
        <taxon>Thermofilales</taxon>
        <taxon>Thermofilaceae</taxon>
        <taxon>Thermofilum</taxon>
    </lineage>
</organism>
<accession>A1RWC9</accession>
<feature type="transmembrane region" description="Helical" evidence="1">
    <location>
        <begin position="20"/>
        <end position="39"/>
    </location>
</feature>
<keyword evidence="1" id="KW-0812">Transmembrane</keyword>
<protein>
    <submittedName>
        <fullName evidence="2">Uncharacterized protein</fullName>
    </submittedName>
</protein>
<keyword evidence="1" id="KW-1133">Transmembrane helix</keyword>
<gene>
    <name evidence="2" type="ordered locus">Tpen_0099</name>
</gene>
<dbReference type="Proteomes" id="UP000000641">
    <property type="component" value="Chromosome"/>
</dbReference>
<dbReference type="GeneID" id="4602015"/>
<proteinExistence type="predicted"/>
<evidence type="ECO:0000313" key="2">
    <source>
        <dbReference type="EMBL" id="ABL77509.1"/>
    </source>
</evidence>
<dbReference type="EMBL" id="CP000505">
    <property type="protein sequence ID" value="ABL77509.1"/>
    <property type="molecule type" value="Genomic_DNA"/>
</dbReference>
<keyword evidence="1" id="KW-0472">Membrane</keyword>